<dbReference type="AlphaFoldDB" id="A0A835H7C9"/>
<protein>
    <recommendedName>
        <fullName evidence="4">Remorin C-terminal domain-containing protein</fullName>
    </recommendedName>
</protein>
<evidence type="ECO:0000256" key="3">
    <source>
        <dbReference type="SAM" id="MobiDB-lite"/>
    </source>
</evidence>
<dbReference type="Pfam" id="PF03763">
    <property type="entry name" value="Remorin_C"/>
    <property type="match status" value="1"/>
</dbReference>
<organism evidence="5 6">
    <name type="scientific">Coptis chinensis</name>
    <dbReference type="NCBI Taxonomy" id="261450"/>
    <lineage>
        <taxon>Eukaryota</taxon>
        <taxon>Viridiplantae</taxon>
        <taxon>Streptophyta</taxon>
        <taxon>Embryophyta</taxon>
        <taxon>Tracheophyta</taxon>
        <taxon>Spermatophyta</taxon>
        <taxon>Magnoliopsida</taxon>
        <taxon>Ranunculales</taxon>
        <taxon>Ranunculaceae</taxon>
        <taxon>Coptidoideae</taxon>
        <taxon>Coptis</taxon>
    </lineage>
</organism>
<keyword evidence="6" id="KW-1185">Reference proteome</keyword>
<sequence length="299" mass="34669">MENLVKQIRVRFSGLGQDSDEGRSYVRERKLPLQKTQSFKGGKKVQSWFRRQFSGEMSRDNDGNYDFATAIAAAAFAITALEEGSQAPRKLSEGPETSLTRTMSRKEDSTAGRISRRFSGEASMKKPEVAEQITPEGWTDNQKMPQKGVRTVPSIKIQSLVPRQMLDQLYMIHFQLLEVEQRRKQRHQSLGKQRQAAWEKDQMTRINKRHERMTSTILSWEKEKKAKAKRRADRIESEIERRRAKGCSTIHNDITRIDQIAEGQELSPEERRRDEEMKTKEKANKIRSTGKFPVSCFCF</sequence>
<comment type="caution">
    <text evidence="5">The sequence shown here is derived from an EMBL/GenBank/DDBJ whole genome shotgun (WGS) entry which is preliminary data.</text>
</comment>
<gene>
    <name evidence="5" type="ORF">IFM89_020059</name>
</gene>
<reference evidence="5 6" key="1">
    <citation type="submission" date="2020-10" db="EMBL/GenBank/DDBJ databases">
        <title>The Coptis chinensis genome and diversification of protoberbering-type alkaloids.</title>
        <authorList>
            <person name="Wang B."/>
            <person name="Shu S."/>
            <person name="Song C."/>
            <person name="Liu Y."/>
        </authorList>
    </citation>
    <scope>NUCLEOTIDE SEQUENCE [LARGE SCALE GENOMIC DNA]</scope>
    <source>
        <strain evidence="5">HL-2020</strain>
        <tissue evidence="5">Leaf</tissue>
    </source>
</reference>
<proteinExistence type="inferred from homology"/>
<dbReference type="PANTHER" id="PTHR31471:SF51">
    <property type="entry name" value="REMORIN FAMILY PROTEIN"/>
    <property type="match status" value="1"/>
</dbReference>
<dbReference type="PANTHER" id="PTHR31471">
    <property type="entry name" value="OS02G0116800 PROTEIN"/>
    <property type="match status" value="1"/>
</dbReference>
<evidence type="ECO:0000256" key="2">
    <source>
        <dbReference type="SAM" id="Coils"/>
    </source>
</evidence>
<evidence type="ECO:0000259" key="4">
    <source>
        <dbReference type="Pfam" id="PF03763"/>
    </source>
</evidence>
<feature type="compositionally biased region" description="Basic and acidic residues" evidence="3">
    <location>
        <begin position="268"/>
        <end position="284"/>
    </location>
</feature>
<feature type="coiled-coil region" evidence="2">
    <location>
        <begin position="218"/>
        <end position="245"/>
    </location>
</feature>
<evidence type="ECO:0000256" key="1">
    <source>
        <dbReference type="ARBA" id="ARBA00005711"/>
    </source>
</evidence>
<dbReference type="Proteomes" id="UP000631114">
    <property type="component" value="Unassembled WGS sequence"/>
</dbReference>
<evidence type="ECO:0000313" key="6">
    <source>
        <dbReference type="Proteomes" id="UP000631114"/>
    </source>
</evidence>
<feature type="domain" description="Remorin C-terminal" evidence="4">
    <location>
        <begin position="193"/>
        <end position="294"/>
    </location>
</feature>
<dbReference type="EMBL" id="JADFTS010000008">
    <property type="protein sequence ID" value="KAF9593052.1"/>
    <property type="molecule type" value="Genomic_DNA"/>
</dbReference>
<accession>A0A835H7C9</accession>
<keyword evidence="2" id="KW-0175">Coiled coil</keyword>
<name>A0A835H7C9_9MAGN</name>
<feature type="region of interest" description="Disordered" evidence="3">
    <location>
        <begin position="261"/>
        <end position="286"/>
    </location>
</feature>
<feature type="region of interest" description="Disordered" evidence="3">
    <location>
        <begin position="84"/>
        <end position="113"/>
    </location>
</feature>
<evidence type="ECO:0000313" key="5">
    <source>
        <dbReference type="EMBL" id="KAF9593052.1"/>
    </source>
</evidence>
<dbReference type="OrthoDB" id="1879425at2759"/>
<dbReference type="InterPro" id="IPR005516">
    <property type="entry name" value="Remorin_C"/>
</dbReference>
<comment type="similarity">
    <text evidence="1">Belongs to the remorin family.</text>
</comment>